<proteinExistence type="predicted"/>
<name>A0ACC1P5Z2_9PEZI</name>
<reference evidence="1" key="1">
    <citation type="submission" date="2022-10" db="EMBL/GenBank/DDBJ databases">
        <title>Genome Sequence of Xylaria curta.</title>
        <authorList>
            <person name="Buettner E."/>
        </authorList>
    </citation>
    <scope>NUCLEOTIDE SEQUENCE</scope>
    <source>
        <strain evidence="1">Babe10</strain>
    </source>
</reference>
<evidence type="ECO:0000313" key="2">
    <source>
        <dbReference type="Proteomes" id="UP001143856"/>
    </source>
</evidence>
<accession>A0ACC1P5Z2</accession>
<organism evidence="1 2">
    <name type="scientific">Xylaria curta</name>
    <dbReference type="NCBI Taxonomy" id="42375"/>
    <lineage>
        <taxon>Eukaryota</taxon>
        <taxon>Fungi</taxon>
        <taxon>Dikarya</taxon>
        <taxon>Ascomycota</taxon>
        <taxon>Pezizomycotina</taxon>
        <taxon>Sordariomycetes</taxon>
        <taxon>Xylariomycetidae</taxon>
        <taxon>Xylariales</taxon>
        <taxon>Xylariaceae</taxon>
        <taxon>Xylaria</taxon>
    </lineage>
</organism>
<gene>
    <name evidence="1" type="ORF">NUW58_g5155</name>
</gene>
<comment type="caution">
    <text evidence="1">The sequence shown here is derived from an EMBL/GenBank/DDBJ whole genome shotgun (WGS) entry which is preliminary data.</text>
</comment>
<keyword evidence="2" id="KW-1185">Reference proteome</keyword>
<protein>
    <submittedName>
        <fullName evidence="1">Uncharacterized protein</fullName>
    </submittedName>
</protein>
<sequence length="146" mass="15689">MKDIADKPDDLMRRSPQSFVAEAEGGVAGMATKRTSDTALALESGLVQDALGHAETRGNGHDGVGDGDDDGDSIQNEIQGNMITSNSSRRLRAIEVVLGPPSDPDSYHRIPPSRTALRVLGEMESGDETYYQVELKDGRVKYVSAK</sequence>
<dbReference type="Proteomes" id="UP001143856">
    <property type="component" value="Unassembled WGS sequence"/>
</dbReference>
<evidence type="ECO:0000313" key="1">
    <source>
        <dbReference type="EMBL" id="KAJ2986170.1"/>
    </source>
</evidence>
<dbReference type="EMBL" id="JAPDGR010000987">
    <property type="protein sequence ID" value="KAJ2986170.1"/>
    <property type="molecule type" value="Genomic_DNA"/>
</dbReference>